<name>A0ABT9Q7F9_9ACTN</name>
<gene>
    <name evidence="1" type="ORF">J2853_001464</name>
</gene>
<protein>
    <recommendedName>
        <fullName evidence="3">DUF3558 domain-containing protein</fullName>
    </recommendedName>
</protein>
<dbReference type="Proteomes" id="UP001225356">
    <property type="component" value="Unassembled WGS sequence"/>
</dbReference>
<accession>A0ABT9Q7F9</accession>
<evidence type="ECO:0000313" key="2">
    <source>
        <dbReference type="Proteomes" id="UP001225356"/>
    </source>
</evidence>
<organism evidence="1 2">
    <name type="scientific">Streptosporangium lutulentum</name>
    <dbReference type="NCBI Taxonomy" id="1461250"/>
    <lineage>
        <taxon>Bacteria</taxon>
        <taxon>Bacillati</taxon>
        <taxon>Actinomycetota</taxon>
        <taxon>Actinomycetes</taxon>
        <taxon>Streptosporangiales</taxon>
        <taxon>Streptosporangiaceae</taxon>
        <taxon>Streptosporangium</taxon>
    </lineage>
</organism>
<keyword evidence="2" id="KW-1185">Reference proteome</keyword>
<evidence type="ECO:0008006" key="3">
    <source>
        <dbReference type="Google" id="ProtNLM"/>
    </source>
</evidence>
<evidence type="ECO:0000313" key="1">
    <source>
        <dbReference type="EMBL" id="MDP9842253.1"/>
    </source>
</evidence>
<dbReference type="RefSeq" id="WP_307556194.1">
    <property type="nucleotide sequence ID" value="NZ_JAUSQU010000001.1"/>
</dbReference>
<reference evidence="1 2" key="1">
    <citation type="submission" date="2023-07" db="EMBL/GenBank/DDBJ databases">
        <title>Sequencing the genomes of 1000 actinobacteria strains.</title>
        <authorList>
            <person name="Klenk H.-P."/>
        </authorList>
    </citation>
    <scope>NUCLEOTIDE SEQUENCE [LARGE SCALE GENOMIC DNA]</scope>
    <source>
        <strain evidence="1 2">DSM 46740</strain>
    </source>
</reference>
<proteinExistence type="predicted"/>
<sequence length="158" mass="16633">MWWLAGGIGAALILGTVVIGAASTIESAPSAGPLRSVIAEDLVDDINDAGIKCMNPVEYQLDDAEVGMRAVSCSLYGPDGSWHGLISVKTSIGNDELFAREVAFYQQPDTKAMTNFPIWVAKGDRWLVSVGTAPDTAKAIATVLGRAPAKSVGRLLIM</sequence>
<dbReference type="EMBL" id="JAUSQU010000001">
    <property type="protein sequence ID" value="MDP9842253.1"/>
    <property type="molecule type" value="Genomic_DNA"/>
</dbReference>
<comment type="caution">
    <text evidence="1">The sequence shown here is derived from an EMBL/GenBank/DDBJ whole genome shotgun (WGS) entry which is preliminary data.</text>
</comment>